<comment type="caution">
    <text evidence="2">The sequence shown here is derived from an EMBL/GenBank/DDBJ whole genome shotgun (WGS) entry which is preliminary data.</text>
</comment>
<sequence length="195" mass="21699">MRDGWESACLRYRHLATGGNLAEHPPQGGLRLLADESSYSEAMLGYARFYGHNPTDLFIAAGPGIVNRAVGRRVDEMATPAWRDHTQARSVLTDRRILVDAHGHWRTFPHDRLLELTGDGRWTFVMRFEGDEPLMLYGPWAPFFMVATAWLLYGPGGLRLPALAGIAAAERGWAEHPDSDPSMPPGDDEDEDEDG</sequence>
<feature type="region of interest" description="Disordered" evidence="1">
    <location>
        <begin position="172"/>
        <end position="195"/>
    </location>
</feature>
<reference evidence="2" key="1">
    <citation type="submission" date="2021-01" db="EMBL/GenBank/DDBJ databases">
        <title>Whole genome shotgun sequence of Virgisporangium ochraceum NBRC 16418.</title>
        <authorList>
            <person name="Komaki H."/>
            <person name="Tamura T."/>
        </authorList>
    </citation>
    <scope>NUCLEOTIDE SEQUENCE</scope>
    <source>
        <strain evidence="2">NBRC 16418</strain>
    </source>
</reference>
<evidence type="ECO:0000313" key="3">
    <source>
        <dbReference type="Proteomes" id="UP000635606"/>
    </source>
</evidence>
<accession>A0A8J4EHD7</accession>
<organism evidence="2 3">
    <name type="scientific">Virgisporangium ochraceum</name>
    <dbReference type="NCBI Taxonomy" id="65505"/>
    <lineage>
        <taxon>Bacteria</taxon>
        <taxon>Bacillati</taxon>
        <taxon>Actinomycetota</taxon>
        <taxon>Actinomycetes</taxon>
        <taxon>Micromonosporales</taxon>
        <taxon>Micromonosporaceae</taxon>
        <taxon>Virgisporangium</taxon>
    </lineage>
</organism>
<evidence type="ECO:0000256" key="1">
    <source>
        <dbReference type="SAM" id="MobiDB-lite"/>
    </source>
</evidence>
<dbReference type="Proteomes" id="UP000635606">
    <property type="component" value="Unassembled WGS sequence"/>
</dbReference>
<dbReference type="AlphaFoldDB" id="A0A8J4EHD7"/>
<dbReference type="RefSeq" id="WP_203934659.1">
    <property type="nucleotide sequence ID" value="NZ_BOPH01000145.1"/>
</dbReference>
<dbReference type="EMBL" id="BOPH01000145">
    <property type="protein sequence ID" value="GIJ74874.1"/>
    <property type="molecule type" value="Genomic_DNA"/>
</dbReference>
<protein>
    <submittedName>
        <fullName evidence="2">Uncharacterized protein</fullName>
    </submittedName>
</protein>
<feature type="compositionally biased region" description="Acidic residues" evidence="1">
    <location>
        <begin position="186"/>
        <end position="195"/>
    </location>
</feature>
<gene>
    <name evidence="2" type="ORF">Voc01_097910</name>
</gene>
<keyword evidence="3" id="KW-1185">Reference proteome</keyword>
<proteinExistence type="predicted"/>
<name>A0A8J4EHD7_9ACTN</name>
<evidence type="ECO:0000313" key="2">
    <source>
        <dbReference type="EMBL" id="GIJ74874.1"/>
    </source>
</evidence>